<evidence type="ECO:0000256" key="1">
    <source>
        <dbReference type="ARBA" id="ARBA00001946"/>
    </source>
</evidence>
<dbReference type="InterPro" id="IPR036034">
    <property type="entry name" value="PDZ_sf"/>
</dbReference>
<keyword evidence="5" id="KW-0963">Cytoplasm</keyword>
<evidence type="ECO:0000256" key="3">
    <source>
        <dbReference type="ARBA" id="ARBA00009903"/>
    </source>
</evidence>
<dbReference type="GO" id="GO:0000287">
    <property type="term" value="F:magnesium ion binding"/>
    <property type="evidence" value="ECO:0007669"/>
    <property type="project" value="InterPro"/>
</dbReference>
<dbReference type="SUPFAM" id="SSF50156">
    <property type="entry name" value="PDZ domain-like"/>
    <property type="match status" value="1"/>
</dbReference>
<dbReference type="PROSITE" id="PS50011">
    <property type="entry name" value="PROTEIN_KINASE_DOM"/>
    <property type="match status" value="1"/>
</dbReference>
<feature type="compositionally biased region" description="Low complexity" evidence="15">
    <location>
        <begin position="1814"/>
        <end position="1836"/>
    </location>
</feature>
<dbReference type="FunFam" id="1.10.510.10:FF:000012">
    <property type="entry name" value="microtubule-associated serine/threonine-protein kinase 2 isoform X1"/>
    <property type="match status" value="1"/>
</dbReference>
<evidence type="ECO:0000256" key="13">
    <source>
        <dbReference type="ARBA" id="ARBA00047899"/>
    </source>
</evidence>
<evidence type="ECO:0000256" key="10">
    <source>
        <dbReference type="ARBA" id="ARBA00022777"/>
    </source>
</evidence>
<evidence type="ECO:0000259" key="17">
    <source>
        <dbReference type="PROSITE" id="PS50106"/>
    </source>
</evidence>
<proteinExistence type="inferred from homology"/>
<dbReference type="FunFam" id="1.20.1480.20:FF:000001">
    <property type="entry name" value="microtubule-associated serine/threonine-protein kinase 4 isoform X1"/>
    <property type="match status" value="1"/>
</dbReference>
<dbReference type="InterPro" id="IPR008271">
    <property type="entry name" value="Ser/Thr_kinase_AS"/>
</dbReference>
<protein>
    <recommendedName>
        <fullName evidence="4">non-specific serine/threonine protein kinase</fullName>
        <ecNumber evidence="4">2.7.11.1</ecNumber>
    </recommendedName>
</protein>
<dbReference type="FunFam" id="3.30.200.20:FF:000012">
    <property type="entry name" value="microtubule-associated serine/threonine-protein kinase 2 isoform X1"/>
    <property type="match status" value="1"/>
</dbReference>
<feature type="compositionally biased region" description="Polar residues" evidence="15">
    <location>
        <begin position="2513"/>
        <end position="2522"/>
    </location>
</feature>
<feature type="domain" description="PDZ" evidence="17">
    <location>
        <begin position="1961"/>
        <end position="2049"/>
    </location>
</feature>
<keyword evidence="9" id="KW-0547">Nucleotide-binding</keyword>
<feature type="compositionally biased region" description="Low complexity" evidence="15">
    <location>
        <begin position="627"/>
        <end position="637"/>
    </location>
</feature>
<feature type="domain" description="Protein kinase" evidence="16">
    <location>
        <begin position="1048"/>
        <end position="1326"/>
    </location>
</feature>
<keyword evidence="7" id="KW-0597">Phosphoprotein</keyword>
<dbReference type="SMART" id="SM00220">
    <property type="entry name" value="S_TKc"/>
    <property type="match status" value="1"/>
</dbReference>
<dbReference type="PANTHER" id="PTHR24356:SF414">
    <property type="entry name" value="NON-SPECIFIC SERINE_THREONINE PROTEIN KINASE"/>
    <property type="match status" value="1"/>
</dbReference>
<dbReference type="PROSITE" id="PS50106">
    <property type="entry name" value="PDZ"/>
    <property type="match status" value="1"/>
</dbReference>
<comment type="catalytic activity">
    <reaction evidence="14">
        <text>L-seryl-[protein] + ATP = O-phospho-L-seryl-[protein] + ADP + H(+)</text>
        <dbReference type="Rhea" id="RHEA:17989"/>
        <dbReference type="Rhea" id="RHEA-COMP:9863"/>
        <dbReference type="Rhea" id="RHEA-COMP:11604"/>
        <dbReference type="ChEBI" id="CHEBI:15378"/>
        <dbReference type="ChEBI" id="CHEBI:29999"/>
        <dbReference type="ChEBI" id="CHEBI:30616"/>
        <dbReference type="ChEBI" id="CHEBI:83421"/>
        <dbReference type="ChEBI" id="CHEBI:456216"/>
        <dbReference type="EC" id="2.7.11.1"/>
    </reaction>
</comment>
<dbReference type="GO" id="GO:0004674">
    <property type="term" value="F:protein serine/threonine kinase activity"/>
    <property type="evidence" value="ECO:0007669"/>
    <property type="project" value="UniProtKB-KW"/>
</dbReference>
<dbReference type="InterPro" id="IPR015022">
    <property type="entry name" value="MAST_pre-PK_dom"/>
</dbReference>
<dbReference type="InterPro" id="IPR050236">
    <property type="entry name" value="Ser_Thr_kinase_AGC"/>
</dbReference>
<evidence type="ECO:0000256" key="15">
    <source>
        <dbReference type="SAM" id="MobiDB-lite"/>
    </source>
</evidence>
<comment type="similarity">
    <text evidence="3">Belongs to the protein kinase superfamily. AGC Ser/Thr protein kinase family.</text>
</comment>
<evidence type="ECO:0000256" key="5">
    <source>
        <dbReference type="ARBA" id="ARBA00022490"/>
    </source>
</evidence>
<feature type="region of interest" description="Disordered" evidence="15">
    <location>
        <begin position="1787"/>
        <end position="1840"/>
    </location>
</feature>
<reference evidence="19" key="1">
    <citation type="submission" date="2022-04" db="EMBL/GenBank/DDBJ databases">
        <authorList>
            <person name="Xu L."/>
            <person name="Lv Z."/>
        </authorList>
    </citation>
    <scope>NUCLEOTIDE SEQUENCE</scope>
    <source>
        <strain evidence="19">LV_2022a</strain>
    </source>
</reference>
<evidence type="ECO:0000256" key="8">
    <source>
        <dbReference type="ARBA" id="ARBA00022679"/>
    </source>
</evidence>
<dbReference type="SMART" id="SM00228">
    <property type="entry name" value="PDZ"/>
    <property type="match status" value="1"/>
</dbReference>
<evidence type="ECO:0000256" key="2">
    <source>
        <dbReference type="ARBA" id="ARBA00004496"/>
    </source>
</evidence>
<dbReference type="InterPro" id="IPR037711">
    <property type="entry name" value="MAST"/>
</dbReference>
<keyword evidence="10" id="KW-0418">Kinase</keyword>
<feature type="compositionally biased region" description="Polar residues" evidence="15">
    <location>
        <begin position="2369"/>
        <end position="2380"/>
    </location>
</feature>
<feature type="region of interest" description="Disordered" evidence="15">
    <location>
        <begin position="2512"/>
        <end position="2531"/>
    </location>
</feature>
<dbReference type="PROSITE" id="PS00108">
    <property type="entry name" value="PROTEIN_KINASE_ST"/>
    <property type="match status" value="1"/>
</dbReference>
<dbReference type="Gene3D" id="1.10.510.10">
    <property type="entry name" value="Transferase(Phosphotransferase) domain 1"/>
    <property type="match status" value="1"/>
</dbReference>
<dbReference type="Gene3D" id="2.30.42.10">
    <property type="match status" value="1"/>
</dbReference>
<dbReference type="SUPFAM" id="SSF140482">
    <property type="entry name" value="MAST3 pre-PK domain-like"/>
    <property type="match status" value="1"/>
</dbReference>
<sequence>MSDRCSSKSLDSKLFEETSTSPKPLALCPLSRPIHNLSLLRGNSIHIGYDSKSPSHKWAPSDRLRLIHFLQDIQLDRALDVLPDNCTYEDLLKCTLEELRVAFIGCLTDSEISSLYSDLHSYASIRYATEPYSRFEEHQHRRCSETCPSDQVRQISSNAQRHSRPLGSFSCASYSSCTKSKLHPISLATSGEESSTDCSVSKINVGEPCKAVKRASSLGSGDISQTLPSYRPSSLSISSALTDSHSLSLQEDGSTNSTEFPGSYLTHASLSHSELCKDSRLQSICDDQSKSYSTENSVSQDPCKIQKQHAHANTCSVTSSVSYSVPFCQQANNELQLFPYFSSHLSSYDGHPIPGTLLRIKGSFIGQSAPNLLYYMRGPNYNEFLHCRNSYLNVSSAYTPPSNLKSPGLLISSKASESHKCNENARQSQFSTNQSLLVSASKGLKDINETAQTITSLPFHTQRRSMLVSGLGSLSGSSGCMADRSMSSPTPSNEPDSPVFLATSLAHNDMTFFLSPKNSIVTCEPTQLTKSPDLAGENSQTEILCTHRDITQQGKIVPQLINPQTNYKVFENKYTDTLTLQEPYDLSSFTEKRNFVPRLHLGSKHTTDCRRWSLASLPSSGYGTNTSESGSHLSRSRCSSRENVSHAPHVQTSTHYSTGRTISACSKYQTSVQTPNKCLPIELSYSLLSPSIPTYSRLPNSTSPLSFSSSIGQNEVSPNLFYISRSSKESCTEEPGNDTSLPNILPSLCTSVCSTGSKSVPHTPVTRASPRIAHNSASIVQTPLNSSLTRSRSLSPLRVSNVGGEQEILLLNHVYRERFPKASAYMQEQLASLADEMEHMNIVSWSAVARFVHCQVVQHARDCLQKALSGLVTCRYFYEMTENLSKLVEDTRTRDADSIPLVVTFVRRLLLIIARPARLLECLEFDPSEFYQMLEVAENHVRHRTNSMGLPGSQIISADVPLYIISKLGLSKTVLDESHNTKASRICSSELDGPFHSEKFKSDSAIRTRTTSGSNLSACMNTDGKIVSRTARSNSSCIPIRPPCEADFEVIKLISNGAYGAVYLVRHKVTRQRFSLKKIRKQHLQLRNQVEQVFAERDIMSFADNPFVVSLCCTFETKKCLCMVMEYVEGGDVATLLKHIGGPLPLDLARMYFAETVLALEYLHNYGIVHRDLKPDNLLITHEGHIKLTDFGLSRIGLMNLATNLYEKNLDLEKDCKMFRDKQVFGTPEYIAPEVILRQGYGKPVDWWSMGIMLYEFLVGCVPFSGTTIEELFDNIVTAPIDWPEEDEWKVNPSAVDIITRLLERDPLLRLGTIGGSSEVKETVFFSGPSAVDWKNLLRQKAAFVPQLEHDEDTSYFDPRTDRYKHDVENDEDIYIPMDYALCSNRSSPAPNSSVIRNFSFTSPADHSLSNTIRRPAASRLGRTKQHAIERKRSHSLGDSNSLLLRPFKSRSKSRSIHDSLVNTPQSLVHPEINSSGSQQSLCQQKCDSEKIEHDLVTSTLTAESVASRNALHMLQNLSLTCSTTENSCSKSVGENGIHNQQTLTPPRKLEKLNIDVTKHEVHDDNLDDNQSTIDDSRTFHYFSSYSPRFSVVLEQARINELLRNNSNTSLNSNDPDALNDKNSIRSSSPRINLASSSNFKYANVELLKENGKFDPNEQQSVTNMQCNRSLNTSRTNIDLSNVQSSNIQDIPESSKCDQFSSEVVNPSIVIPSITHTGSECATSILLNGDELDESYVISDIKNHSKFSESDSNSSLELFQNDLTTHFSDNPSRLNEHPAYQSIPVVSTESVEKPPSAPIKPTSPDHFTGHTRSHSSTSNSSSSASSLSLTTVTPHLTPHPQPIYSPMIDYDSDLHKGPWLLNVDLKPEDHLNVSSYQDASRACTSLKSASPLSCQSGGISFTQSDMYSCHALCSSDQLPPRPLLFRDNLSQVIHLPVSPLGSNSPSIRPFVSHTPGIPHQAIIINKDKQGFGFVFRAIRVFFGLSDAYTLHHLVLGVVPHGPAAKAGLKEADLILSVNDISTIGMYHTDVVKLILQSGTTLRLHATPISQTFIRSDGPYRSSGRLVPRVTSSGHLAKNYLSPSNNYTSGYSNLFPDKHTFTSYTQFNPLMSSHSNSTEVPKDISPLPLNTKTYASVCASNSSRQADEVAKRVNRRLTIREARHRHLNNGAYESKVQCIQPDASSKYCFHHSDSVPNSTYVDRSKSCYSQSTCSKGGSSQTYASVAAQRFGISLGQTCSNSLYSNSVSQNNMFFPGHRRSLEKPLIRQLSERQHRAMFSTLDDTSSPNSPLVFTPRNTVPYSSPHQSFRSDHFQKQNIFSFHRPSVTVTSSFSGSSLSSSGWCSGGDLSSHSSPGSGSLSAPSIPRPVDSSHSSLNPSQQTRFSSVRASSQSAAQFIHSHLDNSSVKLTFPRQQAPQSTFITQNSDGSQCRHSDPVRPARIPKDFRTVCSAVPNQQIANNFSTSITNPSLNLPLPPQNSVQNINPDKFSLQANALVSSGQVKLRRHSHRFAVQHVTSPKSPAESSDEKCKNY</sequence>
<reference evidence="19" key="2">
    <citation type="journal article" date="2023" name="Infect Dis Poverty">
        <title>Chromosome-scale genome of the human blood fluke Schistosoma mekongi and its implications for public health.</title>
        <authorList>
            <person name="Zhou M."/>
            <person name="Xu L."/>
            <person name="Xu D."/>
            <person name="Chen W."/>
            <person name="Khan J."/>
            <person name="Hu Y."/>
            <person name="Huang H."/>
            <person name="Wei H."/>
            <person name="Zhang Y."/>
            <person name="Chusongsang P."/>
            <person name="Tanasarnprasert K."/>
            <person name="Hu X."/>
            <person name="Limpanont Y."/>
            <person name="Lv Z."/>
        </authorList>
    </citation>
    <scope>NUCLEOTIDE SEQUENCE</scope>
    <source>
        <strain evidence="19">LV_2022a</strain>
    </source>
</reference>
<dbReference type="PANTHER" id="PTHR24356">
    <property type="entry name" value="SERINE/THREONINE-PROTEIN KINASE"/>
    <property type="match status" value="1"/>
</dbReference>
<feature type="region of interest" description="Disordered" evidence="15">
    <location>
        <begin position="620"/>
        <end position="653"/>
    </location>
</feature>
<dbReference type="InterPro" id="IPR000961">
    <property type="entry name" value="AGC-kinase_C"/>
</dbReference>
<dbReference type="EC" id="2.7.11.1" evidence="4"/>
<keyword evidence="8" id="KW-0808">Transferase</keyword>
<evidence type="ECO:0000256" key="6">
    <source>
        <dbReference type="ARBA" id="ARBA00022527"/>
    </source>
</evidence>
<dbReference type="SUPFAM" id="SSF56112">
    <property type="entry name" value="Protein kinase-like (PK-like)"/>
    <property type="match status" value="1"/>
</dbReference>
<accession>A0AAE2D8X1</accession>
<dbReference type="InterPro" id="IPR001478">
    <property type="entry name" value="PDZ"/>
</dbReference>
<feature type="region of interest" description="Disordered" evidence="15">
    <location>
        <begin position="1407"/>
        <end position="1443"/>
    </location>
</feature>
<dbReference type="GO" id="GO:0005737">
    <property type="term" value="C:cytoplasm"/>
    <property type="evidence" value="ECO:0007669"/>
    <property type="project" value="UniProtKB-SubCell"/>
</dbReference>
<keyword evidence="11" id="KW-0067">ATP-binding</keyword>
<dbReference type="GO" id="GO:0005524">
    <property type="term" value="F:ATP binding"/>
    <property type="evidence" value="ECO:0007669"/>
    <property type="project" value="UniProtKB-KW"/>
</dbReference>
<dbReference type="InterPro" id="IPR011009">
    <property type="entry name" value="Kinase-like_dom_sf"/>
</dbReference>
<feature type="domain" description="AGC-kinase C-terminal" evidence="18">
    <location>
        <begin position="1330"/>
        <end position="1411"/>
    </location>
</feature>
<evidence type="ECO:0000259" key="18">
    <source>
        <dbReference type="PROSITE" id="PS51285"/>
    </source>
</evidence>
<evidence type="ECO:0000313" key="20">
    <source>
        <dbReference type="Proteomes" id="UP001292079"/>
    </source>
</evidence>
<evidence type="ECO:0000256" key="7">
    <source>
        <dbReference type="ARBA" id="ARBA00022553"/>
    </source>
</evidence>
<keyword evidence="12" id="KW-0460">Magnesium</keyword>
<dbReference type="Gene3D" id="1.20.1480.20">
    <property type="entry name" value="MAST3 pre-PK domain-like"/>
    <property type="match status" value="1"/>
</dbReference>
<feature type="compositionally biased region" description="Basic residues" evidence="15">
    <location>
        <begin position="1422"/>
        <end position="1435"/>
    </location>
</feature>
<dbReference type="Gene3D" id="3.30.200.20">
    <property type="entry name" value="Phosphorylase Kinase, domain 1"/>
    <property type="match status" value="1"/>
</dbReference>
<dbReference type="EMBL" id="JALJAT010000001">
    <property type="protein sequence ID" value="KAK4474460.1"/>
    <property type="molecule type" value="Genomic_DNA"/>
</dbReference>
<keyword evidence="20" id="KW-1185">Reference proteome</keyword>
<comment type="cofactor">
    <cofactor evidence="1">
        <name>Mg(2+)</name>
        <dbReference type="ChEBI" id="CHEBI:18420"/>
    </cofactor>
</comment>
<dbReference type="Pfam" id="PF08926">
    <property type="entry name" value="DUF1908"/>
    <property type="match status" value="1"/>
</dbReference>
<evidence type="ECO:0000256" key="11">
    <source>
        <dbReference type="ARBA" id="ARBA00022840"/>
    </source>
</evidence>
<keyword evidence="6" id="KW-0723">Serine/threonine-protein kinase</keyword>
<comment type="subcellular location">
    <subcellularLocation>
        <location evidence="2">Cytoplasm</location>
    </subcellularLocation>
</comment>
<evidence type="ECO:0000256" key="9">
    <source>
        <dbReference type="ARBA" id="ARBA00022741"/>
    </source>
</evidence>
<dbReference type="CDD" id="cd05609">
    <property type="entry name" value="STKc_MAST"/>
    <property type="match status" value="1"/>
</dbReference>
<gene>
    <name evidence="19" type="ORF">MN116_001612</name>
</gene>
<dbReference type="PROSITE" id="PS51285">
    <property type="entry name" value="AGC_KINASE_CTER"/>
    <property type="match status" value="1"/>
</dbReference>
<dbReference type="Pfam" id="PF17820">
    <property type="entry name" value="PDZ_6"/>
    <property type="match status" value="1"/>
</dbReference>
<evidence type="ECO:0000256" key="4">
    <source>
        <dbReference type="ARBA" id="ARBA00012513"/>
    </source>
</evidence>
<evidence type="ECO:0000313" key="19">
    <source>
        <dbReference type="EMBL" id="KAK4474460.1"/>
    </source>
</evidence>
<evidence type="ECO:0000256" key="14">
    <source>
        <dbReference type="ARBA" id="ARBA00048679"/>
    </source>
</evidence>
<feature type="region of interest" description="Disordered" evidence="15">
    <location>
        <begin position="1606"/>
        <end position="1630"/>
    </location>
</feature>
<dbReference type="InterPro" id="IPR000719">
    <property type="entry name" value="Prot_kinase_dom"/>
</dbReference>
<evidence type="ECO:0000256" key="12">
    <source>
        <dbReference type="ARBA" id="ARBA00022842"/>
    </source>
</evidence>
<dbReference type="Proteomes" id="UP001292079">
    <property type="component" value="Unassembled WGS sequence"/>
</dbReference>
<dbReference type="Pfam" id="PF00069">
    <property type="entry name" value="Pkinase"/>
    <property type="match status" value="1"/>
</dbReference>
<comment type="catalytic activity">
    <reaction evidence="13">
        <text>L-threonyl-[protein] + ATP = O-phospho-L-threonyl-[protein] + ADP + H(+)</text>
        <dbReference type="Rhea" id="RHEA:46608"/>
        <dbReference type="Rhea" id="RHEA-COMP:11060"/>
        <dbReference type="Rhea" id="RHEA-COMP:11605"/>
        <dbReference type="ChEBI" id="CHEBI:15378"/>
        <dbReference type="ChEBI" id="CHEBI:30013"/>
        <dbReference type="ChEBI" id="CHEBI:30616"/>
        <dbReference type="ChEBI" id="CHEBI:61977"/>
        <dbReference type="ChEBI" id="CHEBI:456216"/>
        <dbReference type="EC" id="2.7.11.1"/>
    </reaction>
</comment>
<dbReference type="InterPro" id="IPR023142">
    <property type="entry name" value="MAST_pre-PK_dom_sf"/>
</dbReference>
<feature type="compositionally biased region" description="Low complexity" evidence="15">
    <location>
        <begin position="2342"/>
        <end position="2362"/>
    </location>
</feature>
<evidence type="ECO:0000259" key="16">
    <source>
        <dbReference type="PROSITE" id="PS50011"/>
    </source>
</evidence>
<feature type="region of interest" description="Disordered" evidence="15">
    <location>
        <begin position="2342"/>
        <end position="2386"/>
    </location>
</feature>
<comment type="caution">
    <text evidence="19">The sequence shown here is derived from an EMBL/GenBank/DDBJ whole genome shotgun (WGS) entry which is preliminary data.</text>
</comment>
<dbReference type="InterPro" id="IPR041489">
    <property type="entry name" value="PDZ_6"/>
</dbReference>
<dbReference type="GO" id="GO:0035556">
    <property type="term" value="P:intracellular signal transduction"/>
    <property type="evidence" value="ECO:0007669"/>
    <property type="project" value="TreeGrafter"/>
</dbReference>
<name>A0AAE2D8X1_SCHME</name>
<organism evidence="19 20">
    <name type="scientific">Schistosoma mekongi</name>
    <name type="common">Parasitic worm</name>
    <dbReference type="NCBI Taxonomy" id="38744"/>
    <lineage>
        <taxon>Eukaryota</taxon>
        <taxon>Metazoa</taxon>
        <taxon>Spiralia</taxon>
        <taxon>Lophotrochozoa</taxon>
        <taxon>Platyhelminthes</taxon>
        <taxon>Trematoda</taxon>
        <taxon>Digenea</taxon>
        <taxon>Strigeidida</taxon>
        <taxon>Schistosomatoidea</taxon>
        <taxon>Schistosomatidae</taxon>
        <taxon>Schistosoma</taxon>
    </lineage>
</organism>